<organism evidence="5 6">
    <name type="scientific">Alistipes indistinctus YIT 12060</name>
    <dbReference type="NCBI Taxonomy" id="742725"/>
    <lineage>
        <taxon>Bacteria</taxon>
        <taxon>Pseudomonadati</taxon>
        <taxon>Bacteroidota</taxon>
        <taxon>Bacteroidia</taxon>
        <taxon>Bacteroidales</taxon>
        <taxon>Rikenellaceae</taxon>
        <taxon>Alistipes</taxon>
    </lineage>
</organism>
<gene>
    <name evidence="5" type="ORF">HMPREF9450_00602</name>
</gene>
<feature type="transmembrane region" description="Helical" evidence="4">
    <location>
        <begin position="356"/>
        <end position="376"/>
    </location>
</feature>
<dbReference type="EMBL" id="ADLD01000008">
    <property type="protein sequence ID" value="EHB92889.1"/>
    <property type="molecule type" value="Genomic_DNA"/>
</dbReference>
<sequence length="394" mass="44707">MKTIEILFWIALAIVFYTYAGYGIFLYLLVRVKEALCKRTRIELPEELPEVTLLIAAYNEEAIIADKMRNCRALDYPAGRLKIVWVTDGSNDRTNELLTGYPEVTVLFAPERRGKTAALNRGVPLVTTPLVVFTDANTMLGPEAIREIIRPFGDSKVGCVAGEKRIVQSREQAAASTEGIYWKYESKLKEWDDRLYTAVGAAGELFAIRRELFVAMPDDTLLDDFILSMRIAMQGYRIAYCKNAYALEEASADMTEEGKRKVRIAAGGLQSIGRLAPLLNPLRYGILWWQYLSHRVLRWSVTPILLFALVPLNIALVAGGPHRIFYGTILLLQAVFYGCALQGYRLSQRKIKNKLLFVPYYFLFMNLNVLRGIAYLRRRRGQQTGAWEKAKRAA</sequence>
<dbReference type="GeneID" id="92816385"/>
<evidence type="ECO:0000313" key="5">
    <source>
        <dbReference type="EMBL" id="EHB92889.1"/>
    </source>
</evidence>
<reference evidence="5 6" key="1">
    <citation type="submission" date="2011-08" db="EMBL/GenBank/DDBJ databases">
        <title>The Genome Sequence of Alistipes indistinctus YIT 12060.</title>
        <authorList>
            <consortium name="The Broad Institute Genome Sequencing Platform"/>
            <person name="Earl A."/>
            <person name="Ward D."/>
            <person name="Feldgarden M."/>
            <person name="Gevers D."/>
            <person name="Morotomi M."/>
            <person name="Young S.K."/>
            <person name="Zeng Q."/>
            <person name="Gargeya S."/>
            <person name="Fitzgerald M."/>
            <person name="Haas B."/>
            <person name="Abouelleil A."/>
            <person name="Alvarado L."/>
            <person name="Arachchi H.M."/>
            <person name="Berlin A."/>
            <person name="Brown A."/>
            <person name="Chapman S.B."/>
            <person name="Chen Z."/>
            <person name="Dunbar C."/>
            <person name="Freedman E."/>
            <person name="Gearin G."/>
            <person name="Gellesch M."/>
            <person name="Goldberg J."/>
            <person name="Griggs A."/>
            <person name="Gujja S."/>
            <person name="Heiman D."/>
            <person name="Howarth C."/>
            <person name="Larson L."/>
            <person name="Lui A."/>
            <person name="MacDonald P.J.P."/>
            <person name="Montmayeur A."/>
            <person name="Murphy C."/>
            <person name="Neiman D."/>
            <person name="Pearson M."/>
            <person name="Priest M."/>
            <person name="Roberts A."/>
            <person name="Saif S."/>
            <person name="Shea T."/>
            <person name="Shenoy N."/>
            <person name="Sisk P."/>
            <person name="Stolte C."/>
            <person name="Sykes S."/>
            <person name="Wortman J."/>
            <person name="Nusbaum C."/>
            <person name="Birren B."/>
        </authorList>
    </citation>
    <scope>NUCLEOTIDE SEQUENCE [LARGE SCALE GENOMIC DNA]</scope>
    <source>
        <strain evidence="5 6">YIT 12060</strain>
    </source>
</reference>
<keyword evidence="3" id="KW-0808">Transferase</keyword>
<dbReference type="SUPFAM" id="SSF53448">
    <property type="entry name" value="Nucleotide-diphospho-sugar transferases"/>
    <property type="match status" value="1"/>
</dbReference>
<evidence type="ECO:0000256" key="2">
    <source>
        <dbReference type="ARBA" id="ARBA00022676"/>
    </source>
</evidence>
<evidence type="ECO:0000256" key="4">
    <source>
        <dbReference type="SAM" id="Phobius"/>
    </source>
</evidence>
<proteinExistence type="inferred from homology"/>
<accession>G5H6P2</accession>
<dbReference type="GO" id="GO:0016757">
    <property type="term" value="F:glycosyltransferase activity"/>
    <property type="evidence" value="ECO:0007669"/>
    <property type="project" value="UniProtKB-KW"/>
</dbReference>
<dbReference type="PANTHER" id="PTHR43630:SF1">
    <property type="entry name" value="POLY-BETA-1,6-N-ACETYL-D-GLUCOSAMINE SYNTHASE"/>
    <property type="match status" value="1"/>
</dbReference>
<feature type="transmembrane region" description="Helical" evidence="4">
    <location>
        <begin position="6"/>
        <end position="30"/>
    </location>
</feature>
<dbReference type="Proteomes" id="UP000006008">
    <property type="component" value="Unassembled WGS sequence"/>
</dbReference>
<dbReference type="AlphaFoldDB" id="G5H6P2"/>
<dbReference type="PATRIC" id="fig|742725.3.peg.653"/>
<dbReference type="OrthoDB" id="9766971at2"/>
<dbReference type="CDD" id="cd06439">
    <property type="entry name" value="CESA_like_1"/>
    <property type="match status" value="1"/>
</dbReference>
<feature type="transmembrane region" description="Helical" evidence="4">
    <location>
        <begin position="324"/>
        <end position="344"/>
    </location>
</feature>
<keyword evidence="4" id="KW-0472">Membrane</keyword>
<dbReference type="HOGENOM" id="CLU_046109_0_0_10"/>
<keyword evidence="6" id="KW-1185">Reference proteome</keyword>
<feature type="transmembrane region" description="Helical" evidence="4">
    <location>
        <begin position="296"/>
        <end position="318"/>
    </location>
</feature>
<evidence type="ECO:0008006" key="7">
    <source>
        <dbReference type="Google" id="ProtNLM"/>
    </source>
</evidence>
<evidence type="ECO:0000256" key="1">
    <source>
        <dbReference type="ARBA" id="ARBA00006739"/>
    </source>
</evidence>
<name>G5H6P2_9BACT</name>
<comment type="similarity">
    <text evidence="1">Belongs to the glycosyltransferase 2 family.</text>
</comment>
<dbReference type="Pfam" id="PF13641">
    <property type="entry name" value="Glyco_tranf_2_3"/>
    <property type="match status" value="1"/>
</dbReference>
<dbReference type="Gene3D" id="3.90.550.10">
    <property type="entry name" value="Spore Coat Polysaccharide Biosynthesis Protein SpsA, Chain A"/>
    <property type="match status" value="1"/>
</dbReference>
<evidence type="ECO:0000313" key="6">
    <source>
        <dbReference type="Proteomes" id="UP000006008"/>
    </source>
</evidence>
<keyword evidence="2" id="KW-0328">Glycosyltransferase</keyword>
<dbReference type="InterPro" id="IPR029044">
    <property type="entry name" value="Nucleotide-diphossugar_trans"/>
</dbReference>
<dbReference type="PANTHER" id="PTHR43630">
    <property type="entry name" value="POLY-BETA-1,6-N-ACETYL-D-GLUCOSAMINE SYNTHASE"/>
    <property type="match status" value="1"/>
</dbReference>
<evidence type="ECO:0000256" key="3">
    <source>
        <dbReference type="ARBA" id="ARBA00022679"/>
    </source>
</evidence>
<dbReference type="STRING" id="742725.HMPREF9450_00602"/>
<dbReference type="RefSeq" id="WP_009133408.1">
    <property type="nucleotide sequence ID" value="NZ_CP102250.1"/>
</dbReference>
<dbReference type="eggNOG" id="COG1215">
    <property type="taxonomic scope" value="Bacteria"/>
</dbReference>
<comment type="caution">
    <text evidence="5">The sequence shown here is derived from an EMBL/GenBank/DDBJ whole genome shotgun (WGS) entry which is preliminary data.</text>
</comment>
<keyword evidence="4" id="KW-1133">Transmembrane helix</keyword>
<keyword evidence="4" id="KW-0812">Transmembrane</keyword>
<protein>
    <recommendedName>
        <fullName evidence="7">Glycosyltransferase 2-like domain-containing protein</fullName>
    </recommendedName>
</protein>